<dbReference type="InterPro" id="IPR046470">
    <property type="entry name" value="SAM_HAT_C"/>
</dbReference>
<dbReference type="SUPFAM" id="SSF102522">
    <property type="entry name" value="Bacterial fluorinating enzyme, N-terminal domain"/>
    <property type="match status" value="1"/>
</dbReference>
<comment type="similarity">
    <text evidence="2">Belongs to the SAM hydrolase / SAM-dependent halogenase family.</text>
</comment>
<sequence length="281" mass="32046">MSIITLTTDFGHKDYFVASLKGRILSELPDSVIVDISHEISHYDITETAYILQKAYPNFPRGTIHIVGVNALLHRKYKPMCFFFDGHYFIGADNGFISLLCDDKLPDEIVEININPEAIDGLSPVKDIFIPVACHLARGGVMNLVGNPRTDYLKYNNLNPLYRDDRIIQGNIIYIDHFGNAITNITKKFFDQHAQNRNFRINLRKENFTAIEINQIHDHYFDIVTDFKKEVFVNGRPICLFNSAGSLEITTYNSNPSQFAPANELMGLRKGDNILIEFIDP</sequence>
<name>F0NYQ7_WEEVC</name>
<evidence type="ECO:0000256" key="2">
    <source>
        <dbReference type="ARBA" id="ARBA00024035"/>
    </source>
</evidence>
<dbReference type="Gene3D" id="3.40.50.10790">
    <property type="entry name" value="S-adenosyl-l-methionine hydroxide adenosyltransferase, N-terminal"/>
    <property type="match status" value="1"/>
</dbReference>
<keyword evidence="1" id="KW-0949">S-adenosyl-L-methionine</keyword>
<evidence type="ECO:0000259" key="3">
    <source>
        <dbReference type="Pfam" id="PF01887"/>
    </source>
</evidence>
<dbReference type="PANTHER" id="PTHR35092">
    <property type="entry name" value="CHLORINASE MJ1651"/>
    <property type="match status" value="1"/>
</dbReference>
<feature type="domain" description="S-adenosyl-l-methionine hydroxide adenosyltransferase N-terminal" evidence="3">
    <location>
        <begin position="4"/>
        <end position="145"/>
    </location>
</feature>
<proteinExistence type="inferred from homology"/>
<dbReference type="PIRSF" id="PIRSF006779">
    <property type="entry name" value="UCP006779"/>
    <property type="match status" value="1"/>
</dbReference>
<evidence type="ECO:0000259" key="4">
    <source>
        <dbReference type="Pfam" id="PF20257"/>
    </source>
</evidence>
<evidence type="ECO:0000256" key="1">
    <source>
        <dbReference type="ARBA" id="ARBA00022691"/>
    </source>
</evidence>
<dbReference type="AlphaFoldDB" id="F0NYQ7"/>
<protein>
    <recommendedName>
        <fullName evidence="7">S-adenosyl-l-methionine hydroxide adenosyltransferase</fullName>
    </recommendedName>
</protein>
<dbReference type="Proteomes" id="UP000008641">
    <property type="component" value="Chromosome"/>
</dbReference>
<keyword evidence="6" id="KW-1185">Reference proteome</keyword>
<dbReference type="SUPFAM" id="SSF101852">
    <property type="entry name" value="Bacterial fluorinating enzyme, C-terminal domain"/>
    <property type="match status" value="1"/>
</dbReference>
<dbReference type="Pfam" id="PF20257">
    <property type="entry name" value="SAM_HAT_C"/>
    <property type="match status" value="1"/>
</dbReference>
<organism evidence="5 6">
    <name type="scientific">Weeksella virosa (strain ATCC 43766 / DSM 16922 / JCM 21250 / CCUG 30538 / CDC 9751 / IAM 14551 / NBRC 16016 / NCTC 11634 / CL345/78)</name>
    <dbReference type="NCBI Taxonomy" id="865938"/>
    <lineage>
        <taxon>Bacteria</taxon>
        <taxon>Pseudomonadati</taxon>
        <taxon>Bacteroidota</taxon>
        <taxon>Flavobacteriia</taxon>
        <taxon>Flavobacteriales</taxon>
        <taxon>Weeksellaceae</taxon>
        <taxon>Weeksella</taxon>
    </lineage>
</organism>
<dbReference type="KEGG" id="wvi:Weevi_1488"/>
<reference evidence="6" key="2">
    <citation type="journal article" date="2011" name="Stand. Genomic Sci.">
        <title>Complete genome sequence of Weeksella virosa type strain (9751T).</title>
        <authorList>
            <person name="Lang E."/>
            <person name="Teshima H."/>
            <person name="Lucas S."/>
            <person name="Lapidus A."/>
            <person name="Hammon N."/>
            <person name="Deshpande S."/>
            <person name="Nolan M."/>
            <person name="Cheng J."/>
            <person name="Pitluck S."/>
            <person name="Liolios K."/>
            <person name="Pagani I."/>
            <person name="Mikhailova N."/>
            <person name="Ivanova N."/>
            <person name="Mavromatis K."/>
            <person name="Pati A."/>
            <person name="Tapia R."/>
            <person name="Han C."/>
            <person name="Goodwin L."/>
            <person name="Chen A."/>
            <person name="Palaniappan K."/>
            <person name="Land M."/>
            <person name="Hauser L."/>
            <person name="Chang Y."/>
            <person name="Jeffries C."/>
            <person name="Brambilla E."/>
            <person name="Kopitz M."/>
            <person name="Rohde M."/>
            <person name="Goker M."/>
            <person name="Tindall B."/>
            <person name="Detter J."/>
            <person name="Woyke T."/>
            <person name="Bristow J."/>
            <person name="Eisen J."/>
            <person name="Markowitz V."/>
            <person name="Hugenholtz P."/>
            <person name="Klenk H."/>
            <person name="Kyrpides N."/>
        </authorList>
    </citation>
    <scope>NUCLEOTIDE SEQUENCE [LARGE SCALE GENOMIC DNA]</scope>
    <source>
        <strain evidence="6">ATCC 43766 / DSM 16922 / JCM 21250 / NBRC 16016 / NCTC 11634 / CL345/78</strain>
    </source>
</reference>
<dbReference type="OrthoDB" id="9792195at2"/>
<evidence type="ECO:0000313" key="6">
    <source>
        <dbReference type="Proteomes" id="UP000008641"/>
    </source>
</evidence>
<dbReference type="InterPro" id="IPR002747">
    <property type="entry name" value="SAM_OH_AdoTrfase"/>
</dbReference>
<dbReference type="InterPro" id="IPR023228">
    <property type="entry name" value="SAM_OH_AdoTrfase_N_sf"/>
</dbReference>
<dbReference type="EMBL" id="CP002455">
    <property type="protein sequence ID" value="ADX68188.1"/>
    <property type="molecule type" value="Genomic_DNA"/>
</dbReference>
<dbReference type="RefSeq" id="WP_013598577.1">
    <property type="nucleotide sequence ID" value="NC_015144.1"/>
</dbReference>
<dbReference type="InterPro" id="IPR046469">
    <property type="entry name" value="SAM_HAT_N"/>
</dbReference>
<dbReference type="eggNOG" id="COG1912">
    <property type="taxonomic scope" value="Bacteria"/>
</dbReference>
<dbReference type="HOGENOM" id="CLU_059734_1_1_10"/>
<dbReference type="Pfam" id="PF01887">
    <property type="entry name" value="SAM_HAT_N"/>
    <property type="match status" value="1"/>
</dbReference>
<gene>
    <name evidence="5" type="ordered locus">Weevi_1488</name>
</gene>
<dbReference type="STRING" id="865938.Weevi_1488"/>
<dbReference type="Gene3D" id="2.40.30.90">
    <property type="entry name" value="Bacterial fluorinating enzyme like"/>
    <property type="match status" value="1"/>
</dbReference>
<dbReference type="PANTHER" id="PTHR35092:SF1">
    <property type="entry name" value="CHLORINASE MJ1651"/>
    <property type="match status" value="1"/>
</dbReference>
<accession>F0NYQ7</accession>
<reference evidence="5 6" key="1">
    <citation type="journal article" date="2011" name="Stand. Genomic Sci.">
        <title>Complete genome sequence of Weeksella virosa type strain (9751).</title>
        <authorList>
            <person name="Lang E."/>
            <person name="Teshima H."/>
            <person name="Lucas S."/>
            <person name="Lapidus A."/>
            <person name="Hammon N."/>
            <person name="Deshpande S."/>
            <person name="Nolan M."/>
            <person name="Cheng J.F."/>
            <person name="Pitluck S."/>
            <person name="Liolios K."/>
            <person name="Pagani I."/>
            <person name="Mikhailova N."/>
            <person name="Ivanova N."/>
            <person name="Mavromatis K."/>
            <person name="Pati A."/>
            <person name="Tapia R."/>
            <person name="Han C."/>
            <person name="Goodwin L."/>
            <person name="Chen A."/>
            <person name="Palaniappan K."/>
            <person name="Land M."/>
            <person name="Hauser L."/>
            <person name="Chang Y.J."/>
            <person name="Jeffries C.D."/>
            <person name="Brambilla E.M."/>
            <person name="Kopitz M."/>
            <person name="Rohde M."/>
            <person name="Goker M."/>
            <person name="Tindall B.J."/>
            <person name="Detter J.C."/>
            <person name="Woyke T."/>
            <person name="Bristow J."/>
            <person name="Eisen J.A."/>
            <person name="Markowitz V."/>
            <person name="Hugenholtz P."/>
            <person name="Klenk H.P."/>
            <person name="Kyrpides N.C."/>
        </authorList>
    </citation>
    <scope>NUCLEOTIDE SEQUENCE [LARGE SCALE GENOMIC DNA]</scope>
    <source>
        <strain evidence="6">ATCC 43766 / DSM 16922 / JCM 21250 / NBRC 16016 / NCTC 11634 / CL345/78</strain>
    </source>
</reference>
<dbReference type="InterPro" id="IPR023227">
    <property type="entry name" value="SAM_OH_AdoTrfase_C_sf"/>
</dbReference>
<evidence type="ECO:0008006" key="7">
    <source>
        <dbReference type="Google" id="ProtNLM"/>
    </source>
</evidence>
<feature type="domain" description="S-adenosyl-l-methionine hydroxide adenosyltransferase C-terminal" evidence="4">
    <location>
        <begin position="170"/>
        <end position="274"/>
    </location>
</feature>
<evidence type="ECO:0000313" key="5">
    <source>
        <dbReference type="EMBL" id="ADX68188.1"/>
    </source>
</evidence>